<gene>
    <name evidence="3" type="ORF">GTC17253_10860</name>
</gene>
<proteinExistence type="predicted"/>
<dbReference type="InterPro" id="IPR032267">
    <property type="entry name" value="DUF4832"/>
</dbReference>
<evidence type="ECO:0000259" key="1">
    <source>
        <dbReference type="Pfam" id="PF16116"/>
    </source>
</evidence>
<reference evidence="3" key="1">
    <citation type="submission" date="2024-07" db="EMBL/GenBank/DDBJ databases">
        <title>Complete genome sequence of Prevotella sp. YM-2024 GTC17253.</title>
        <authorList>
            <person name="Hayashi M."/>
            <person name="Muto Y."/>
            <person name="Tanaka K."/>
            <person name="Niwa H."/>
        </authorList>
    </citation>
    <scope>NUCLEOTIDE SEQUENCE</scope>
    <source>
        <strain evidence="3">GTC17253</strain>
    </source>
</reference>
<feature type="domain" description="DUF4832" evidence="1">
    <location>
        <begin position="235"/>
        <end position="441"/>
    </location>
</feature>
<protein>
    <submittedName>
        <fullName evidence="3">DUF4832 domain-containing protein</fullName>
    </submittedName>
</protein>
<accession>A0AB33ISQ3</accession>
<dbReference type="Pfam" id="PF16116">
    <property type="entry name" value="DUF4832"/>
    <property type="match status" value="1"/>
</dbReference>
<dbReference type="EMBL" id="AP035785">
    <property type="protein sequence ID" value="BFO71120.1"/>
    <property type="molecule type" value="Genomic_DNA"/>
</dbReference>
<sequence>MNMNKRILYSIIFSVLGLTTSCGSNNESNENVEPEKETLALVKYVSDNTEFANPERGFYTQLEGNMTTPVSESRLRELRNDKKSLVMLMYYMKEYRNADLGKNVITKLSADLDKVRNTGLKAIIRFAYTNEIDGEDAPLDRILKHLDELKPLFAKNKDVIACAQAGFIGAWGEWYYSTNRLNNTAAYNAVIKKWLEVLPTDRCVQVRTPKYKQDYLNVKAGLTPELAYAGTPAARIAHHNDAFMADENNMGTYADVKVDKAYIAEEGLYLPIGGETCLPSPSAAISTGAAAVTDLSMLHWSFLNDAYDKKVLNKWESEGYMTDIKNKLGYRVSLLRGEYSTKHQPGSDFVCKLSLLNLGYAAMYNPRDIYVVLRSESNNQEYWAKLKEDPRTWKPLRSAKLKLEIALPTDIPAGKYKAFLFLPDPEPTLAKRPEYAVRLANKDMWEDKTGYNDLNVSITVDANGNLPASKSSLHFVKK</sequence>
<dbReference type="Pfam" id="PF16173">
    <property type="entry name" value="DUF4874"/>
    <property type="match status" value="1"/>
</dbReference>
<dbReference type="InterPro" id="IPR032379">
    <property type="entry name" value="DUF4874"/>
</dbReference>
<evidence type="ECO:0000313" key="3">
    <source>
        <dbReference type="EMBL" id="BFO71120.1"/>
    </source>
</evidence>
<dbReference type="PROSITE" id="PS51257">
    <property type="entry name" value="PROKAR_LIPOPROTEIN"/>
    <property type="match status" value="1"/>
</dbReference>
<name>A0AB33ISQ3_9BACT</name>
<feature type="domain" description="DUF4874" evidence="2">
    <location>
        <begin position="53"/>
        <end position="211"/>
    </location>
</feature>
<organism evidence="3">
    <name type="scientific">Prevotella sp. GTC17253</name>
    <dbReference type="NCBI Taxonomy" id="3236793"/>
    <lineage>
        <taxon>Bacteria</taxon>
        <taxon>Pseudomonadati</taxon>
        <taxon>Bacteroidota</taxon>
        <taxon>Bacteroidia</taxon>
        <taxon>Bacteroidales</taxon>
        <taxon>Prevotellaceae</taxon>
        <taxon>Prevotella</taxon>
    </lineage>
</organism>
<evidence type="ECO:0000259" key="2">
    <source>
        <dbReference type="Pfam" id="PF16173"/>
    </source>
</evidence>
<dbReference type="AlphaFoldDB" id="A0AB33ISQ3"/>